<evidence type="ECO:0000256" key="1">
    <source>
        <dbReference type="ARBA" id="ARBA00005701"/>
    </source>
</evidence>
<gene>
    <name evidence="4" type="ORF">L198_05496</name>
</gene>
<feature type="region of interest" description="Disordered" evidence="3">
    <location>
        <begin position="72"/>
        <end position="122"/>
    </location>
</feature>
<evidence type="ECO:0000313" key="4">
    <source>
        <dbReference type="EMBL" id="ODN92702.1"/>
    </source>
</evidence>
<dbReference type="InterPro" id="IPR012875">
    <property type="entry name" value="SDHF4"/>
</dbReference>
<dbReference type="GeneID" id="30194709"/>
<protein>
    <recommendedName>
        <fullName evidence="2">Succinate dehydrogenase assembly factor 4, mitochondrial</fullName>
    </recommendedName>
</protein>
<accession>A0A1E3IVW8</accession>
<dbReference type="Pfam" id="PF07896">
    <property type="entry name" value="DUF1674"/>
    <property type="match status" value="1"/>
</dbReference>
<evidence type="ECO:0000256" key="2">
    <source>
        <dbReference type="ARBA" id="ARBA00022170"/>
    </source>
</evidence>
<feature type="compositionally biased region" description="Basic and acidic residues" evidence="3">
    <location>
        <begin position="74"/>
        <end position="87"/>
    </location>
</feature>
<dbReference type="PANTHER" id="PTHR28524">
    <property type="entry name" value="SUCCINATE DEHYDROGENASE ASSEMBLY FACTOR 4, MITOCHONDRIAL"/>
    <property type="match status" value="1"/>
</dbReference>
<dbReference type="Proteomes" id="UP000094819">
    <property type="component" value="Unassembled WGS sequence"/>
</dbReference>
<dbReference type="AlphaFoldDB" id="A0A1E3IVW8"/>
<dbReference type="EMBL" id="AWGH01000017">
    <property type="protein sequence ID" value="ODN92702.1"/>
    <property type="molecule type" value="Genomic_DNA"/>
</dbReference>
<reference evidence="4 5" key="1">
    <citation type="submission" date="2016-06" db="EMBL/GenBank/DDBJ databases">
        <title>Evolution of pathogenesis and genome organization in the Tremellales.</title>
        <authorList>
            <person name="Cuomo C."/>
            <person name="Litvintseva A."/>
            <person name="Heitman J."/>
            <person name="Chen Y."/>
            <person name="Sun S."/>
            <person name="Springer D."/>
            <person name="Dromer F."/>
            <person name="Young S."/>
            <person name="Zeng Q."/>
            <person name="Chapman S."/>
            <person name="Gujja S."/>
            <person name="Saif S."/>
            <person name="Birren B."/>
        </authorList>
    </citation>
    <scope>NUCLEOTIDE SEQUENCE [LARGE SCALE GENOMIC DNA]</scope>
    <source>
        <strain evidence="4 5">CBS 7118</strain>
    </source>
</reference>
<dbReference type="RefSeq" id="XP_019030329.1">
    <property type="nucleotide sequence ID" value="XM_019177578.1"/>
</dbReference>
<dbReference type="GO" id="GO:0034553">
    <property type="term" value="P:mitochondrial respiratory chain complex II assembly"/>
    <property type="evidence" value="ECO:0007669"/>
    <property type="project" value="TreeGrafter"/>
</dbReference>
<feature type="region of interest" description="Disordered" evidence="3">
    <location>
        <begin position="1"/>
        <end position="44"/>
    </location>
</feature>
<name>A0A1E3IVW8_9TREE</name>
<proteinExistence type="inferred from homology"/>
<evidence type="ECO:0000256" key="3">
    <source>
        <dbReference type="SAM" id="MobiDB-lite"/>
    </source>
</evidence>
<evidence type="ECO:0000313" key="5">
    <source>
        <dbReference type="Proteomes" id="UP000094819"/>
    </source>
</evidence>
<feature type="compositionally biased region" description="Low complexity" evidence="3">
    <location>
        <begin position="8"/>
        <end position="28"/>
    </location>
</feature>
<dbReference type="PANTHER" id="PTHR28524:SF3">
    <property type="entry name" value="SUCCINATE DEHYDROGENASE ASSEMBLY FACTOR 4, MITOCHONDRIAL"/>
    <property type="match status" value="1"/>
</dbReference>
<dbReference type="OrthoDB" id="201362at2759"/>
<comment type="caution">
    <text evidence="4">The sequence shown here is derived from an EMBL/GenBank/DDBJ whole genome shotgun (WGS) entry which is preliminary data.</text>
</comment>
<dbReference type="GO" id="GO:0005739">
    <property type="term" value="C:mitochondrion"/>
    <property type="evidence" value="ECO:0007669"/>
    <property type="project" value="TreeGrafter"/>
</dbReference>
<keyword evidence="5" id="KW-1185">Reference proteome</keyword>
<organism evidence="4 5">
    <name type="scientific">Cryptococcus wingfieldii CBS 7118</name>
    <dbReference type="NCBI Taxonomy" id="1295528"/>
    <lineage>
        <taxon>Eukaryota</taxon>
        <taxon>Fungi</taxon>
        <taxon>Dikarya</taxon>
        <taxon>Basidiomycota</taxon>
        <taxon>Agaricomycotina</taxon>
        <taxon>Tremellomycetes</taxon>
        <taxon>Tremellales</taxon>
        <taxon>Cryptococcaceae</taxon>
        <taxon>Cryptococcus</taxon>
    </lineage>
</organism>
<sequence length="122" mass="13369">MFSRLFSTARALPRTTPRARTLYSSSSSLAPRSFTRPGPPPLPAADQAEFEALLKANQTVGTIPKVNQVDAEEELHKDVRKGPKPEFEGEVNPRTGERGGPKQDPFVAGDSDWQFGGRVTDF</sequence>
<comment type="similarity">
    <text evidence="1">Belongs to the SDHAF4 family.</text>
</comment>